<evidence type="ECO:0000313" key="3">
    <source>
        <dbReference type="Proteomes" id="UP000001739"/>
    </source>
</evidence>
<proteinExistence type="predicted"/>
<reference evidence="2 3" key="1">
    <citation type="journal article" date="2011" name="J. Bacteriol.">
        <title>Complete genome sequence of the plant growth-promoting endophyte Burkholderia phytofirmans strain PsJN.</title>
        <authorList>
            <person name="Weilharter A."/>
            <person name="Mitter B."/>
            <person name="Shin M.V."/>
            <person name="Chain P.S."/>
            <person name="Nowak J."/>
            <person name="Sessitsch A."/>
        </authorList>
    </citation>
    <scope>NUCLEOTIDE SEQUENCE [LARGE SCALE GENOMIC DNA]</scope>
    <source>
        <strain evidence="3">DSM 17436 / LMG 22146 / PsJN</strain>
    </source>
</reference>
<keyword evidence="1" id="KW-0472">Membrane</keyword>
<dbReference type="Proteomes" id="UP000001739">
    <property type="component" value="Chromosome 1"/>
</dbReference>
<protein>
    <submittedName>
        <fullName evidence="2">Uncharacterized protein</fullName>
    </submittedName>
</protein>
<dbReference type="STRING" id="398527.Bphyt_1162"/>
<dbReference type="RefSeq" id="WP_012432202.1">
    <property type="nucleotide sequence ID" value="NC_010681.1"/>
</dbReference>
<dbReference type="HOGENOM" id="CLU_2841366_0_0_4"/>
<dbReference type="EMBL" id="CP001052">
    <property type="protein sequence ID" value="ACD15578.1"/>
    <property type="molecule type" value="Genomic_DNA"/>
</dbReference>
<feature type="transmembrane region" description="Helical" evidence="1">
    <location>
        <begin position="31"/>
        <end position="50"/>
    </location>
</feature>
<evidence type="ECO:0000313" key="2">
    <source>
        <dbReference type="EMBL" id="ACD15578.1"/>
    </source>
</evidence>
<accession>B2T1W7</accession>
<evidence type="ECO:0000256" key="1">
    <source>
        <dbReference type="SAM" id="Phobius"/>
    </source>
</evidence>
<keyword evidence="1" id="KW-0812">Transmembrane</keyword>
<dbReference type="AlphaFoldDB" id="B2T1W7"/>
<sequence>MNDFHAELRREWLCELQHRMTPPQSDFEKSAAWRGVFIAAFIVVVINIPASPPTGQAHAPVRATV</sequence>
<gene>
    <name evidence="2" type="ordered locus">Bphyt_1162</name>
</gene>
<organism evidence="2 3">
    <name type="scientific">Paraburkholderia phytofirmans (strain DSM 17436 / LMG 22146 / PsJN)</name>
    <name type="common">Burkholderia phytofirmans</name>
    <dbReference type="NCBI Taxonomy" id="398527"/>
    <lineage>
        <taxon>Bacteria</taxon>
        <taxon>Pseudomonadati</taxon>
        <taxon>Pseudomonadota</taxon>
        <taxon>Betaproteobacteria</taxon>
        <taxon>Burkholderiales</taxon>
        <taxon>Burkholderiaceae</taxon>
        <taxon>Paraburkholderia</taxon>
    </lineage>
</organism>
<name>B2T1W7_PARPJ</name>
<dbReference type="KEGG" id="bpy:Bphyt_1162"/>
<keyword evidence="1" id="KW-1133">Transmembrane helix</keyword>